<evidence type="ECO:0000313" key="2">
    <source>
        <dbReference type="EMBL" id="KII73454.1"/>
    </source>
</evidence>
<dbReference type="Proteomes" id="UP000031668">
    <property type="component" value="Unassembled WGS sequence"/>
</dbReference>
<dbReference type="Gene3D" id="1.25.40.570">
    <property type="match status" value="1"/>
</dbReference>
<dbReference type="SMART" id="SM00753">
    <property type="entry name" value="PAM"/>
    <property type="match status" value="1"/>
</dbReference>
<feature type="domain" description="PCI" evidence="1">
    <location>
        <begin position="253"/>
        <end position="431"/>
    </location>
</feature>
<dbReference type="InterPro" id="IPR057985">
    <property type="entry name" value="TPR_PSMD3_N"/>
</dbReference>
<dbReference type="OrthoDB" id="6017895at2759"/>
<dbReference type="InterPro" id="IPR036390">
    <property type="entry name" value="WH_DNA-bd_sf"/>
</dbReference>
<dbReference type="AlphaFoldDB" id="A0A0C2J6K7"/>
<name>A0A0C2J6K7_THEKT</name>
<accession>A0A0C2J6K7</accession>
<evidence type="ECO:0000259" key="1">
    <source>
        <dbReference type="PROSITE" id="PS50250"/>
    </source>
</evidence>
<dbReference type="SUPFAM" id="SSF46785">
    <property type="entry name" value="Winged helix' DNA-binding domain"/>
    <property type="match status" value="1"/>
</dbReference>
<keyword evidence="2" id="KW-0647">Proteasome</keyword>
<dbReference type="GO" id="GO:0006511">
    <property type="term" value="P:ubiquitin-dependent protein catabolic process"/>
    <property type="evidence" value="ECO:0007669"/>
    <property type="project" value="TreeGrafter"/>
</dbReference>
<sequence>MDPLSPELASTLASAQNLMDIDPPVQPEIPEKYQELNDNQRKLHRAICDFCKGLCFDLWDDKNHASRAIQCLPNILELMDQDVLNAFVDEFFSSYSPDLKKVSHWLVVFDNDTPPPRIQDLQDSPNHLIYCLMICLHFHMRLLINKQANKAVELCLILIEYLKVKASYIFPLFSAKMFILIAHTFDEISKPNALIKLWFQMLNIHELLHYEESCATLINLILRSYINNSLWSQAESFSCKCKIPENASNAQQARFSYYCGMISLVHCRYREAVHKFSEAFTCSQNLNAIGLKQACVRSILISKLLLGEYPDRKLFVNDCYFKGIVPYFDLIKAVKLGSNKLFTAYITENSSYYIRDRTAEIVMRLHHNVLQAALVKLSLSYSSISLVDIAKKIQLEGNDVEFVVAKAIKENIIRAEIDHCKGIVNFTPSDDYYHTNKSLKMLQSRSAHCQMLYRKFIMAMTYPKSAYMFEVQPDANNEDLSEVEFVLTNLDDDLL</sequence>
<dbReference type="PROSITE" id="PS50250">
    <property type="entry name" value="PCI"/>
    <property type="match status" value="1"/>
</dbReference>
<protein>
    <submittedName>
        <fullName evidence="2">Putative 26S proteasome non-ATPase regulatory subunit 3</fullName>
    </submittedName>
</protein>
<dbReference type="Pfam" id="PF01399">
    <property type="entry name" value="PCI"/>
    <property type="match status" value="1"/>
</dbReference>
<gene>
    <name evidence="2" type="ORF">RF11_10330</name>
</gene>
<dbReference type="GO" id="GO:0008541">
    <property type="term" value="C:proteasome regulatory particle, lid subcomplex"/>
    <property type="evidence" value="ECO:0007669"/>
    <property type="project" value="TreeGrafter"/>
</dbReference>
<proteinExistence type="predicted"/>
<dbReference type="Pfam" id="PF25573">
    <property type="entry name" value="TPR_PSMD3_N"/>
    <property type="match status" value="1"/>
</dbReference>
<dbReference type="PANTHER" id="PTHR10758">
    <property type="entry name" value="26S PROTEASOME NON-ATPASE REGULATORY SUBUNIT 3/COP9 SIGNALOSOME COMPLEX SUBUNIT 3"/>
    <property type="match status" value="1"/>
</dbReference>
<evidence type="ECO:0000313" key="3">
    <source>
        <dbReference type="Proteomes" id="UP000031668"/>
    </source>
</evidence>
<keyword evidence="3" id="KW-1185">Reference proteome</keyword>
<dbReference type="InterPro" id="IPR000717">
    <property type="entry name" value="PCI_dom"/>
</dbReference>
<dbReference type="SMART" id="SM00088">
    <property type="entry name" value="PINT"/>
    <property type="match status" value="1"/>
</dbReference>
<dbReference type="InterPro" id="IPR050756">
    <property type="entry name" value="CSN3"/>
</dbReference>
<dbReference type="EMBL" id="JWZT01000829">
    <property type="protein sequence ID" value="KII73454.1"/>
    <property type="molecule type" value="Genomic_DNA"/>
</dbReference>
<reference evidence="2 3" key="1">
    <citation type="journal article" date="2014" name="Genome Biol. Evol.">
        <title>The genome of the myxosporean Thelohanellus kitauei shows adaptations to nutrient acquisition within its fish host.</title>
        <authorList>
            <person name="Yang Y."/>
            <person name="Xiong J."/>
            <person name="Zhou Z."/>
            <person name="Huo F."/>
            <person name="Miao W."/>
            <person name="Ran C."/>
            <person name="Liu Y."/>
            <person name="Zhang J."/>
            <person name="Feng J."/>
            <person name="Wang M."/>
            <person name="Wang M."/>
            <person name="Wang L."/>
            <person name="Yao B."/>
        </authorList>
    </citation>
    <scope>NUCLEOTIDE SEQUENCE [LARGE SCALE GENOMIC DNA]</scope>
    <source>
        <strain evidence="2">Wuqing</strain>
    </source>
</reference>
<dbReference type="PANTHER" id="PTHR10758:SF2">
    <property type="entry name" value="26S PROTEASOME NON-ATPASE REGULATORY SUBUNIT 3"/>
    <property type="match status" value="1"/>
</dbReference>
<comment type="caution">
    <text evidence="2">The sequence shown here is derived from an EMBL/GenBank/DDBJ whole genome shotgun (WGS) entry which is preliminary data.</text>
</comment>
<organism evidence="2 3">
    <name type="scientific">Thelohanellus kitauei</name>
    <name type="common">Myxosporean</name>
    <dbReference type="NCBI Taxonomy" id="669202"/>
    <lineage>
        <taxon>Eukaryota</taxon>
        <taxon>Metazoa</taxon>
        <taxon>Cnidaria</taxon>
        <taxon>Myxozoa</taxon>
        <taxon>Myxosporea</taxon>
        <taxon>Bivalvulida</taxon>
        <taxon>Platysporina</taxon>
        <taxon>Myxobolidae</taxon>
        <taxon>Thelohanellus</taxon>
    </lineage>
</organism>